<protein>
    <submittedName>
        <fullName evidence="1">Uncharacterized protein</fullName>
    </submittedName>
</protein>
<dbReference type="EMBL" id="JBHLZU010000021">
    <property type="protein sequence ID" value="MFB9907544.1"/>
    <property type="molecule type" value="Genomic_DNA"/>
</dbReference>
<reference evidence="1 2" key="1">
    <citation type="submission" date="2024-09" db="EMBL/GenBank/DDBJ databases">
        <authorList>
            <person name="Sun Q."/>
            <person name="Mori K."/>
        </authorList>
    </citation>
    <scope>NUCLEOTIDE SEQUENCE [LARGE SCALE GENOMIC DNA]</scope>
    <source>
        <strain evidence="1 2">TBRC 7907</strain>
    </source>
</reference>
<accession>A0ABV6A6J6</accession>
<evidence type="ECO:0000313" key="2">
    <source>
        <dbReference type="Proteomes" id="UP001589693"/>
    </source>
</evidence>
<organism evidence="1 2">
    <name type="scientific">Allokutzneria oryzae</name>
    <dbReference type="NCBI Taxonomy" id="1378989"/>
    <lineage>
        <taxon>Bacteria</taxon>
        <taxon>Bacillati</taxon>
        <taxon>Actinomycetota</taxon>
        <taxon>Actinomycetes</taxon>
        <taxon>Pseudonocardiales</taxon>
        <taxon>Pseudonocardiaceae</taxon>
        <taxon>Allokutzneria</taxon>
    </lineage>
</organism>
<sequence length="164" mass="17300">MVLQPEDPGPLPVVVSAVGLLRRGAVEGTSAKLDVVVEQGSDWVRAATGMLAMADADMLCGLAETTDDMSLDTGFVEVLSADGEQVSIDEVAPPLRAVLRTVLAHAYGDPAAAEEQMSLAFREDDPVTGKHVLAHTVLWTAQLMDVCEEHAVSVPPWLIPGGFP</sequence>
<name>A0ABV6A6J6_9PSEU</name>
<dbReference type="RefSeq" id="WP_377857902.1">
    <property type="nucleotide sequence ID" value="NZ_JBHLZU010000021.1"/>
</dbReference>
<gene>
    <name evidence="1" type="ORF">ACFFQA_26730</name>
</gene>
<comment type="caution">
    <text evidence="1">The sequence shown here is derived from an EMBL/GenBank/DDBJ whole genome shotgun (WGS) entry which is preliminary data.</text>
</comment>
<keyword evidence="2" id="KW-1185">Reference proteome</keyword>
<dbReference type="Proteomes" id="UP001589693">
    <property type="component" value="Unassembled WGS sequence"/>
</dbReference>
<evidence type="ECO:0000313" key="1">
    <source>
        <dbReference type="EMBL" id="MFB9907544.1"/>
    </source>
</evidence>
<proteinExistence type="predicted"/>